<evidence type="ECO:0000256" key="2">
    <source>
        <dbReference type="ARBA" id="ARBA00023025"/>
    </source>
</evidence>
<proteinExistence type="inferred from homology"/>
<evidence type="ECO:0000313" key="4">
    <source>
        <dbReference type="Proteomes" id="UP000722111"/>
    </source>
</evidence>
<organism evidence="3 4">
    <name type="scientific">Pseudomonas neuropathica</name>
    <dbReference type="NCBI Taxonomy" id="2730425"/>
    <lineage>
        <taxon>Bacteria</taxon>
        <taxon>Pseudomonadati</taxon>
        <taxon>Pseudomonadota</taxon>
        <taxon>Gammaproteobacteria</taxon>
        <taxon>Pseudomonadales</taxon>
        <taxon>Pseudomonadaceae</taxon>
        <taxon>Pseudomonas</taxon>
    </lineage>
</organism>
<evidence type="ECO:0000256" key="1">
    <source>
        <dbReference type="ARBA" id="ARBA00009346"/>
    </source>
</evidence>
<comment type="caution">
    <text evidence="3">The sequence shown here is derived from an EMBL/GenBank/DDBJ whole genome shotgun (WGS) entry which is preliminary data.</text>
</comment>
<sequence>MSEKEFLDFVWKIYQSEYATEKQQIAAVMEYERLSEHPAGSDLLYYPEPGKEGPERVVLEIKNWRKANGKSGFKDQ</sequence>
<dbReference type="PRINTS" id="PR01299">
    <property type="entry name" value="PYOCIN"/>
</dbReference>
<dbReference type="InterPro" id="IPR035900">
    <property type="entry name" value="Colicin_E_sf"/>
</dbReference>
<dbReference type="Proteomes" id="UP000722111">
    <property type="component" value="Unassembled WGS sequence"/>
</dbReference>
<keyword evidence="2" id="KW-0079">Bacteriocin immunity</keyword>
<dbReference type="InterPro" id="IPR000290">
    <property type="entry name" value="Colicin_pyocin"/>
</dbReference>
<keyword evidence="4" id="KW-1185">Reference proteome</keyword>
<accession>A0ABS0BHK9</accession>
<evidence type="ECO:0000313" key="3">
    <source>
        <dbReference type="EMBL" id="MBF6033941.1"/>
    </source>
</evidence>
<protein>
    <submittedName>
        <fullName evidence="3">Bacteriocin immunity protein</fullName>
    </submittedName>
</protein>
<dbReference type="Pfam" id="PF01320">
    <property type="entry name" value="Colicin_Pyocin"/>
    <property type="match status" value="1"/>
</dbReference>
<reference evidence="3 4" key="1">
    <citation type="submission" date="2020-08" db="EMBL/GenBank/DDBJ databases">
        <title>Description of novel Pseudomonas species.</title>
        <authorList>
            <person name="Duman M."/>
            <person name="Mulet M."/>
            <person name="Altun S."/>
            <person name="Saticioglu I.B."/>
            <person name="Lalucat J."/>
            <person name="Garcia-Valdes E."/>
        </authorList>
    </citation>
    <scope>NUCLEOTIDE SEQUENCE [LARGE SCALE GENOMIC DNA]</scope>
    <source>
        <strain evidence="3 4">P155</strain>
    </source>
</reference>
<dbReference type="CDD" id="cd16363">
    <property type="entry name" value="Col_Im_like"/>
    <property type="match status" value="1"/>
</dbReference>
<dbReference type="EMBL" id="JACOPX010000007">
    <property type="protein sequence ID" value="MBF6033941.1"/>
    <property type="molecule type" value="Genomic_DNA"/>
</dbReference>
<gene>
    <name evidence="3" type="ORF">H8F23_11830</name>
</gene>
<name>A0ABS0BHK9_9PSED</name>
<dbReference type="Gene3D" id="1.10.1200.20">
    <property type="entry name" value="Colicin E immunity protein"/>
    <property type="match status" value="1"/>
</dbReference>
<dbReference type="SUPFAM" id="SSF47345">
    <property type="entry name" value="Colicin E immunity proteins"/>
    <property type="match status" value="1"/>
</dbReference>
<comment type="similarity">
    <text evidence="1">Belongs to the colicins ColE2/ColE8/ColE9 and pyocins S1/S2 family.</text>
</comment>